<feature type="compositionally biased region" description="Polar residues" evidence="1">
    <location>
        <begin position="365"/>
        <end position="394"/>
    </location>
</feature>
<evidence type="ECO:0000256" key="1">
    <source>
        <dbReference type="SAM" id="MobiDB-lite"/>
    </source>
</evidence>
<organism evidence="2 3">
    <name type="scientific">Cirrhinus molitorella</name>
    <name type="common">mud carp</name>
    <dbReference type="NCBI Taxonomy" id="172907"/>
    <lineage>
        <taxon>Eukaryota</taxon>
        <taxon>Metazoa</taxon>
        <taxon>Chordata</taxon>
        <taxon>Craniata</taxon>
        <taxon>Vertebrata</taxon>
        <taxon>Euteleostomi</taxon>
        <taxon>Actinopterygii</taxon>
        <taxon>Neopterygii</taxon>
        <taxon>Teleostei</taxon>
        <taxon>Ostariophysi</taxon>
        <taxon>Cypriniformes</taxon>
        <taxon>Cyprinidae</taxon>
        <taxon>Labeoninae</taxon>
        <taxon>Labeonini</taxon>
        <taxon>Cirrhinus</taxon>
    </lineage>
</organism>
<feature type="region of interest" description="Disordered" evidence="1">
    <location>
        <begin position="155"/>
        <end position="292"/>
    </location>
</feature>
<feature type="compositionally biased region" description="Pro residues" evidence="1">
    <location>
        <begin position="155"/>
        <end position="220"/>
    </location>
</feature>
<sequence>MPRGSTITTCVGCKEAIGVATKTCKYCQSVQPRKQRLAKKLQKFEERKETWLKSQKKNQTTSHVIDEASVLVEKLNTLGYKAIVFIGKKTKKQKTWSAQVLQPKWQLSEQSEKCLDRMKALYELLINDTYASSDWRQGSLLCSSVVLTSSPPPVLLPSSPPSSPPPVLLPSSPPSNPPPVLLPSSPPSNPPPVLLPSSPPSSPPPVLLPSSPPSSPPPVLLPSSHHPAHHQSSPIQSTIQPTTSPPPIQSTIQPTTSLPPIQSTIQPTTSPPPSQSTIQPTTSPPPSQSTIQLTTIPPILPITEPPQQKRECNHGILEGEPYYPVKRVIRCKKQKGIQMKLVEWEPCSLCKSTSDATNIVGEGSIRQTSGAKSSIHPSIRPSTDSSVHSNQNVAVSHYSGEI</sequence>
<name>A0ABR3LSI3_9TELE</name>
<evidence type="ECO:0000313" key="2">
    <source>
        <dbReference type="EMBL" id="KAL1254966.1"/>
    </source>
</evidence>
<keyword evidence="3" id="KW-1185">Reference proteome</keyword>
<feature type="region of interest" description="Disordered" evidence="1">
    <location>
        <begin position="364"/>
        <end position="402"/>
    </location>
</feature>
<accession>A0ABR3LSI3</accession>
<gene>
    <name evidence="2" type="ORF">QQF64_013027</name>
</gene>
<reference evidence="2 3" key="1">
    <citation type="submission" date="2023-09" db="EMBL/GenBank/DDBJ databases">
        <authorList>
            <person name="Wang M."/>
        </authorList>
    </citation>
    <scope>NUCLEOTIDE SEQUENCE [LARGE SCALE GENOMIC DNA]</scope>
    <source>
        <strain evidence="2">GT-2023</strain>
        <tissue evidence="2">Liver</tissue>
    </source>
</reference>
<protein>
    <submittedName>
        <fullName evidence="2">Uncharacterized protein</fullName>
    </submittedName>
</protein>
<evidence type="ECO:0000313" key="3">
    <source>
        <dbReference type="Proteomes" id="UP001558613"/>
    </source>
</evidence>
<proteinExistence type="predicted"/>
<dbReference type="Proteomes" id="UP001558613">
    <property type="component" value="Unassembled WGS sequence"/>
</dbReference>
<feature type="compositionally biased region" description="Low complexity" evidence="1">
    <location>
        <begin position="249"/>
        <end position="268"/>
    </location>
</feature>
<dbReference type="EMBL" id="JAYMGO010000019">
    <property type="protein sequence ID" value="KAL1254966.1"/>
    <property type="molecule type" value="Genomic_DNA"/>
</dbReference>
<feature type="compositionally biased region" description="Low complexity" evidence="1">
    <location>
        <begin position="231"/>
        <end position="242"/>
    </location>
</feature>
<comment type="caution">
    <text evidence="2">The sequence shown here is derived from an EMBL/GenBank/DDBJ whole genome shotgun (WGS) entry which is preliminary data.</text>
</comment>